<dbReference type="Gene3D" id="3.90.1720.10">
    <property type="entry name" value="endopeptidase domain like (from Nostoc punctiforme)"/>
    <property type="match status" value="1"/>
</dbReference>
<dbReference type="InterPro" id="IPR000064">
    <property type="entry name" value="NLP_P60_dom"/>
</dbReference>
<gene>
    <name evidence="7" type="ORF">HLI28_08495</name>
</gene>
<name>A0A849K596_9MICO</name>
<dbReference type="PROSITE" id="PS51935">
    <property type="entry name" value="NLPC_P60"/>
    <property type="match status" value="1"/>
</dbReference>
<comment type="similarity">
    <text evidence="1">Belongs to the peptidase C40 family.</text>
</comment>
<protein>
    <submittedName>
        <fullName evidence="7">C40 family peptidase</fullName>
    </submittedName>
</protein>
<dbReference type="RefSeq" id="WP_171247087.1">
    <property type="nucleotide sequence ID" value="NZ_JABFAJ010000015.1"/>
</dbReference>
<dbReference type="InterPro" id="IPR051202">
    <property type="entry name" value="Peptidase_C40"/>
</dbReference>
<feature type="region of interest" description="Disordered" evidence="5">
    <location>
        <begin position="103"/>
        <end position="166"/>
    </location>
</feature>
<dbReference type="InterPro" id="IPR038765">
    <property type="entry name" value="Papain-like_cys_pep_sf"/>
</dbReference>
<feature type="compositionally biased region" description="Low complexity" evidence="5">
    <location>
        <begin position="136"/>
        <end position="166"/>
    </location>
</feature>
<dbReference type="EMBL" id="JABFAJ010000015">
    <property type="protein sequence ID" value="NNU27580.1"/>
    <property type="molecule type" value="Genomic_DNA"/>
</dbReference>
<dbReference type="Proteomes" id="UP000557204">
    <property type="component" value="Unassembled WGS sequence"/>
</dbReference>
<feature type="domain" description="NlpC/P60" evidence="6">
    <location>
        <begin position="164"/>
        <end position="279"/>
    </location>
</feature>
<evidence type="ECO:0000256" key="1">
    <source>
        <dbReference type="ARBA" id="ARBA00007074"/>
    </source>
</evidence>
<keyword evidence="3" id="KW-0378">Hydrolase</keyword>
<evidence type="ECO:0000256" key="5">
    <source>
        <dbReference type="SAM" id="MobiDB-lite"/>
    </source>
</evidence>
<keyword evidence="4" id="KW-0788">Thiol protease</keyword>
<sequence>MNARTTTRGRHMAARRPITAPSAAASRRAAVMATAGGLLVSTIGGATAAHAAPVDSDAAKKLSTVDLGSLTDQAREALESAPVVTVDSGAKLQVERVTPKIVERADIKAAPEPEPEPEPEPVRETTTSRSAEREPTSTSSSTSSSSSSTTESSSSTSSAPTADSSRGAQVASIAARYIGTPYVVGGASPSGFDCSGLVTYVYQQVGVSLPHGSTAQLEAPNTTRISQSEAQPGDLIWSPGHISIYIGNGQQIEATRPGGWIVRQSSLWQSSPTFLRVTG</sequence>
<evidence type="ECO:0000313" key="8">
    <source>
        <dbReference type="Proteomes" id="UP000557204"/>
    </source>
</evidence>
<evidence type="ECO:0000256" key="4">
    <source>
        <dbReference type="ARBA" id="ARBA00022807"/>
    </source>
</evidence>
<evidence type="ECO:0000313" key="7">
    <source>
        <dbReference type="EMBL" id="NNU27580.1"/>
    </source>
</evidence>
<reference evidence="7 8" key="1">
    <citation type="submission" date="2020-05" db="EMBL/GenBank/DDBJ databases">
        <title>Genome sequence of Isoptericola sp. JC619 isolated from Chilika lagoon, India.</title>
        <authorList>
            <person name="Kumar D."/>
            <person name="Appam K."/>
            <person name="Gandham S."/>
            <person name="Uppada J."/>
            <person name="Sasikala C."/>
            <person name="Venkata Ramana C."/>
        </authorList>
    </citation>
    <scope>NUCLEOTIDE SEQUENCE [LARGE SCALE GENOMIC DNA]</scope>
    <source>
        <strain evidence="7 8">JC619</strain>
    </source>
</reference>
<keyword evidence="8" id="KW-1185">Reference proteome</keyword>
<proteinExistence type="inferred from homology"/>
<comment type="caution">
    <text evidence="7">The sequence shown here is derived from an EMBL/GenBank/DDBJ whole genome shotgun (WGS) entry which is preliminary data.</text>
</comment>
<dbReference type="PANTHER" id="PTHR47053">
    <property type="entry name" value="MUREIN DD-ENDOPEPTIDASE MEPH-RELATED"/>
    <property type="match status" value="1"/>
</dbReference>
<dbReference type="GO" id="GO:0006508">
    <property type="term" value="P:proteolysis"/>
    <property type="evidence" value="ECO:0007669"/>
    <property type="project" value="UniProtKB-KW"/>
</dbReference>
<evidence type="ECO:0000259" key="6">
    <source>
        <dbReference type="PROSITE" id="PS51935"/>
    </source>
</evidence>
<dbReference type="AlphaFoldDB" id="A0A849K596"/>
<accession>A0A849K596</accession>
<dbReference type="PANTHER" id="PTHR47053:SF1">
    <property type="entry name" value="MUREIN DD-ENDOPEPTIDASE MEPH-RELATED"/>
    <property type="match status" value="1"/>
</dbReference>
<dbReference type="SUPFAM" id="SSF54001">
    <property type="entry name" value="Cysteine proteinases"/>
    <property type="match status" value="1"/>
</dbReference>
<organism evidence="7 8">
    <name type="scientific">Isoptericola sediminis</name>
    <dbReference type="NCBI Taxonomy" id="2733572"/>
    <lineage>
        <taxon>Bacteria</taxon>
        <taxon>Bacillati</taxon>
        <taxon>Actinomycetota</taxon>
        <taxon>Actinomycetes</taxon>
        <taxon>Micrococcales</taxon>
        <taxon>Promicromonosporaceae</taxon>
        <taxon>Isoptericola</taxon>
    </lineage>
</organism>
<evidence type="ECO:0000256" key="2">
    <source>
        <dbReference type="ARBA" id="ARBA00022670"/>
    </source>
</evidence>
<keyword evidence="2" id="KW-0645">Protease</keyword>
<evidence type="ECO:0000256" key="3">
    <source>
        <dbReference type="ARBA" id="ARBA00022801"/>
    </source>
</evidence>
<dbReference type="GO" id="GO:0008234">
    <property type="term" value="F:cysteine-type peptidase activity"/>
    <property type="evidence" value="ECO:0007669"/>
    <property type="project" value="UniProtKB-KW"/>
</dbReference>
<dbReference type="Pfam" id="PF00877">
    <property type="entry name" value="NLPC_P60"/>
    <property type="match status" value="1"/>
</dbReference>